<proteinExistence type="predicted"/>
<reference evidence="2" key="1">
    <citation type="submission" date="2019-12" db="EMBL/GenBank/DDBJ databases">
        <title>The sialotranscriptome of the gopher-tortoise tick, Amblyomma tuberculatum.</title>
        <authorList>
            <person name="Karim S."/>
            <person name="Andersen J."/>
            <person name="Kumar D."/>
            <person name="Adamson S."/>
            <person name="Ennen J."/>
            <person name="Qualis C.P."/>
            <person name="Ribeiro J.M.C."/>
        </authorList>
    </citation>
    <scope>NUCLEOTIDE SEQUENCE</scope>
    <source>
        <strain evidence="2">Removed</strain>
        <tissue evidence="2">Salivary glands</tissue>
    </source>
</reference>
<organism evidence="2">
    <name type="scientific">Amblyomma tuberculatum</name>
    <dbReference type="NCBI Taxonomy" id="48802"/>
    <lineage>
        <taxon>Eukaryota</taxon>
        <taxon>Metazoa</taxon>
        <taxon>Ecdysozoa</taxon>
        <taxon>Arthropoda</taxon>
        <taxon>Chelicerata</taxon>
        <taxon>Arachnida</taxon>
        <taxon>Acari</taxon>
        <taxon>Parasitiformes</taxon>
        <taxon>Ixodida</taxon>
        <taxon>Ixodoidea</taxon>
        <taxon>Ixodidae</taxon>
        <taxon>Amblyomminae</taxon>
        <taxon>Amblyomma</taxon>
    </lineage>
</organism>
<feature type="signal peptide" evidence="1">
    <location>
        <begin position="1"/>
        <end position="19"/>
    </location>
</feature>
<name>A0A6M2E2Q3_9ACAR</name>
<keyword evidence="1" id="KW-0732">Signal</keyword>
<evidence type="ECO:0000256" key="1">
    <source>
        <dbReference type="SAM" id="SignalP"/>
    </source>
</evidence>
<protein>
    <submittedName>
        <fullName evidence="2">Putative secreted protein</fullName>
    </submittedName>
</protein>
<dbReference type="AlphaFoldDB" id="A0A6M2E2Q3"/>
<sequence>MCKHTSLLIGILLVIGLYAVPTVDQLVVHTHQPLEVLHSLHTEFIGSIFITDYDCSRVHLECGYSPHVIDTFFNCLVQGKCLVGTNNKYHHLACIHYGADTNSQCFLRNLGQVISKEACICHNCVFG</sequence>
<dbReference type="EMBL" id="GIDH01000783">
    <property type="protein sequence ID" value="NOV52726.1"/>
    <property type="molecule type" value="Transcribed_RNA"/>
</dbReference>
<evidence type="ECO:0000313" key="2">
    <source>
        <dbReference type="EMBL" id="NOV52726.1"/>
    </source>
</evidence>
<accession>A0A6M2E2Q3</accession>
<feature type="chain" id="PRO_5026768131" evidence="1">
    <location>
        <begin position="20"/>
        <end position="127"/>
    </location>
</feature>